<name>A0A8R7TST5_TRIUA</name>
<evidence type="ECO:0000313" key="1">
    <source>
        <dbReference type="EnsemblPlants" id="TuG1812G0300001368.01.T02.cds428296"/>
    </source>
</evidence>
<keyword evidence="2" id="KW-1185">Reference proteome</keyword>
<organism evidence="1 2">
    <name type="scientific">Triticum urartu</name>
    <name type="common">Red wild einkorn</name>
    <name type="synonym">Crithodium urartu</name>
    <dbReference type="NCBI Taxonomy" id="4572"/>
    <lineage>
        <taxon>Eukaryota</taxon>
        <taxon>Viridiplantae</taxon>
        <taxon>Streptophyta</taxon>
        <taxon>Embryophyta</taxon>
        <taxon>Tracheophyta</taxon>
        <taxon>Spermatophyta</taxon>
        <taxon>Magnoliopsida</taxon>
        <taxon>Liliopsida</taxon>
        <taxon>Poales</taxon>
        <taxon>Poaceae</taxon>
        <taxon>BOP clade</taxon>
        <taxon>Pooideae</taxon>
        <taxon>Triticodae</taxon>
        <taxon>Triticeae</taxon>
        <taxon>Triticinae</taxon>
        <taxon>Triticum</taxon>
    </lineage>
</organism>
<gene>
    <name evidence="1" type="primary">LOC125543035</name>
</gene>
<reference evidence="1" key="3">
    <citation type="submission" date="2022-06" db="UniProtKB">
        <authorList>
            <consortium name="EnsemblPlants"/>
        </authorList>
    </citation>
    <scope>IDENTIFICATION</scope>
</reference>
<dbReference type="Gramene" id="TuG1812G0300001368.01.T02">
    <property type="protein sequence ID" value="TuG1812G0300001368.01.T02.cds428296"/>
    <property type="gene ID" value="TuG1812G0300001368.01"/>
</dbReference>
<accession>A0A8R7TST5</accession>
<reference evidence="1" key="2">
    <citation type="submission" date="2018-03" db="EMBL/GenBank/DDBJ databases">
        <title>The Triticum urartu genome reveals the dynamic nature of wheat genome evolution.</title>
        <authorList>
            <person name="Ling H."/>
            <person name="Ma B."/>
            <person name="Shi X."/>
            <person name="Liu H."/>
            <person name="Dong L."/>
            <person name="Sun H."/>
            <person name="Cao Y."/>
            <person name="Gao Q."/>
            <person name="Zheng S."/>
            <person name="Li Y."/>
            <person name="Yu Y."/>
            <person name="Du H."/>
            <person name="Qi M."/>
            <person name="Li Y."/>
            <person name="Yu H."/>
            <person name="Cui Y."/>
            <person name="Wang N."/>
            <person name="Chen C."/>
            <person name="Wu H."/>
            <person name="Zhao Y."/>
            <person name="Zhang J."/>
            <person name="Li Y."/>
            <person name="Zhou W."/>
            <person name="Zhang B."/>
            <person name="Hu W."/>
            <person name="Eijk M."/>
            <person name="Tang J."/>
            <person name="Witsenboer H."/>
            <person name="Zhao S."/>
            <person name="Li Z."/>
            <person name="Zhang A."/>
            <person name="Wang D."/>
            <person name="Liang C."/>
        </authorList>
    </citation>
    <scope>NUCLEOTIDE SEQUENCE [LARGE SCALE GENOMIC DNA]</scope>
    <source>
        <strain evidence="1">cv. G1812</strain>
    </source>
</reference>
<reference evidence="2" key="1">
    <citation type="journal article" date="2013" name="Nature">
        <title>Draft genome of the wheat A-genome progenitor Triticum urartu.</title>
        <authorList>
            <person name="Ling H.Q."/>
            <person name="Zhao S."/>
            <person name="Liu D."/>
            <person name="Wang J."/>
            <person name="Sun H."/>
            <person name="Zhang C."/>
            <person name="Fan H."/>
            <person name="Li D."/>
            <person name="Dong L."/>
            <person name="Tao Y."/>
            <person name="Gao C."/>
            <person name="Wu H."/>
            <person name="Li Y."/>
            <person name="Cui Y."/>
            <person name="Guo X."/>
            <person name="Zheng S."/>
            <person name="Wang B."/>
            <person name="Yu K."/>
            <person name="Liang Q."/>
            <person name="Yang W."/>
            <person name="Lou X."/>
            <person name="Chen J."/>
            <person name="Feng M."/>
            <person name="Jian J."/>
            <person name="Zhang X."/>
            <person name="Luo G."/>
            <person name="Jiang Y."/>
            <person name="Liu J."/>
            <person name="Wang Z."/>
            <person name="Sha Y."/>
            <person name="Zhang B."/>
            <person name="Wu H."/>
            <person name="Tang D."/>
            <person name="Shen Q."/>
            <person name="Xue P."/>
            <person name="Zou S."/>
            <person name="Wang X."/>
            <person name="Liu X."/>
            <person name="Wang F."/>
            <person name="Yang Y."/>
            <person name="An X."/>
            <person name="Dong Z."/>
            <person name="Zhang K."/>
            <person name="Zhang X."/>
            <person name="Luo M.C."/>
            <person name="Dvorak J."/>
            <person name="Tong Y."/>
            <person name="Wang J."/>
            <person name="Yang H."/>
            <person name="Li Z."/>
            <person name="Wang D."/>
            <person name="Zhang A."/>
            <person name="Wang J."/>
        </authorList>
    </citation>
    <scope>NUCLEOTIDE SEQUENCE</scope>
    <source>
        <strain evidence="2">cv. G1812</strain>
    </source>
</reference>
<dbReference type="EnsemblPlants" id="TuG1812G0300001368.01.T02">
    <property type="protein sequence ID" value="TuG1812G0300001368.01.T02.cds428296"/>
    <property type="gene ID" value="TuG1812G0300001368.01"/>
</dbReference>
<proteinExistence type="predicted"/>
<protein>
    <submittedName>
        <fullName evidence="1">Uncharacterized protein</fullName>
    </submittedName>
</protein>
<dbReference type="AlphaFoldDB" id="A0A8R7TST5"/>
<evidence type="ECO:0000313" key="2">
    <source>
        <dbReference type="Proteomes" id="UP000015106"/>
    </source>
</evidence>
<dbReference type="Proteomes" id="UP000015106">
    <property type="component" value="Chromosome 3"/>
</dbReference>
<sequence length="77" mass="8680">MFTLCAIIADSVPGIHTSTGIYCWWFYLHCCCRSSPTDARSENYAKQLDVSVDFPDNGNAGRSWHIFGRMIWASTSL</sequence>